<comment type="similarity">
    <text evidence="2">Belongs to the SLC41A transporter family.</text>
</comment>
<dbReference type="SMART" id="SM00924">
    <property type="entry name" value="MgtE_N"/>
    <property type="match status" value="1"/>
</dbReference>
<dbReference type="InterPro" id="IPR006668">
    <property type="entry name" value="Mg_transptr_MgtE_intracell_dom"/>
</dbReference>
<dbReference type="Proteomes" id="UP000094741">
    <property type="component" value="Unassembled WGS sequence"/>
</dbReference>
<keyword evidence="7 8" id="KW-0472">Membrane</keyword>
<evidence type="ECO:0000256" key="4">
    <source>
        <dbReference type="ARBA" id="ARBA00022692"/>
    </source>
</evidence>
<comment type="subcellular location">
    <subcellularLocation>
        <location evidence="1">Membrane</location>
        <topology evidence="1">Multi-pass membrane protein</topology>
    </subcellularLocation>
</comment>
<organism evidence="10 11">
    <name type="scientific">Vibrio genomosp. F10 str. ZF-129</name>
    <dbReference type="NCBI Taxonomy" id="1187848"/>
    <lineage>
        <taxon>Bacteria</taxon>
        <taxon>Pseudomonadati</taxon>
        <taxon>Pseudomonadota</taxon>
        <taxon>Gammaproteobacteria</taxon>
        <taxon>Vibrionales</taxon>
        <taxon>Vibrionaceae</taxon>
        <taxon>Vibrio</taxon>
    </lineage>
</organism>
<dbReference type="Pfam" id="PF03448">
    <property type="entry name" value="MgtE_N"/>
    <property type="match status" value="1"/>
</dbReference>
<dbReference type="OrthoDB" id="9790355at2"/>
<dbReference type="Gene3D" id="1.10.357.20">
    <property type="entry name" value="SLC41 divalent cation transporters, integral membrane domain"/>
    <property type="match status" value="1"/>
</dbReference>
<reference evidence="10 11" key="1">
    <citation type="journal article" date="2012" name="Science">
        <title>Ecological populations of bacteria act as socially cohesive units of antibiotic production and resistance.</title>
        <authorList>
            <person name="Cordero O.X."/>
            <person name="Wildschutte H."/>
            <person name="Kirkup B."/>
            <person name="Proehl S."/>
            <person name="Ngo L."/>
            <person name="Hussain F."/>
            <person name="Le Roux F."/>
            <person name="Mincer T."/>
            <person name="Polz M.F."/>
        </authorList>
    </citation>
    <scope>NUCLEOTIDE SEQUENCE [LARGE SCALE GENOMIC DNA]</scope>
    <source>
        <strain evidence="10 11">ZF-129</strain>
    </source>
</reference>
<dbReference type="PANTHER" id="PTHR41394">
    <property type="entry name" value="MAGNESIUM TRANSPORTER MGTE"/>
    <property type="match status" value="1"/>
</dbReference>
<dbReference type="SUPFAM" id="SSF161093">
    <property type="entry name" value="MgtE membrane domain-like"/>
    <property type="match status" value="1"/>
</dbReference>
<dbReference type="PANTHER" id="PTHR41394:SF5">
    <property type="entry name" value="SLC41A_MGTE INTEGRAL MEMBRANE DOMAIN-CONTAINING PROTEIN"/>
    <property type="match status" value="1"/>
</dbReference>
<name>A0A1E5BI07_9VIBR</name>
<evidence type="ECO:0000256" key="2">
    <source>
        <dbReference type="ARBA" id="ARBA00009749"/>
    </source>
</evidence>
<dbReference type="eggNOG" id="COG2239">
    <property type="taxonomic scope" value="Bacteria"/>
</dbReference>
<sequence length="449" mass="48585">MENNTIQDVVSELLTDSGDANSQQAVIEQWEQDNSAVDVALLLESLPLTERLGTWEQLSDTMKVPVLVEMRADASTSILDNQDDGTLLALFTGIDADTLLELQDSIPDHLLENVLGLMNEEQQNRYSAAQQFDDEEVGHWCDHQPLVVPAKTKIKVVMRLLRRNLPPHSHVIYLVDSRGNWTGTVRINRLFDVEPTLRISELSEDDFPSLDAKEDIYSASNKVSLSGESSLPVITESGLLIGRLDMGTAYKLQSEKAESQLMAQAGLGEDEDLFASVRKSAQNRAIWLGINLMTAFLASWFIGLFEATLQQVVALAVLMPVVASMGGIAGSQTLTLIVRGLALGQISKANLKPLLTKEVKVGALNGVLWAVVIGLVAGYWFENPMLGVVIGIAIVANIICAAISGIFIPVILDKLNIDPALSGSVILTTVTDIVGFVTFLGLGSVLLLG</sequence>
<accession>A0A1E5BI07</accession>
<feature type="transmembrane region" description="Helical" evidence="8">
    <location>
        <begin position="311"/>
        <end position="338"/>
    </location>
</feature>
<comment type="caution">
    <text evidence="10">The sequence shown here is derived from an EMBL/GenBank/DDBJ whole genome shotgun (WGS) entry which is preliminary data.</text>
</comment>
<gene>
    <name evidence="10" type="ORF">A1QO_19385</name>
</gene>
<dbReference type="GO" id="GO:0008324">
    <property type="term" value="F:monoatomic cation transmembrane transporter activity"/>
    <property type="evidence" value="ECO:0007669"/>
    <property type="project" value="InterPro"/>
</dbReference>
<dbReference type="Gene3D" id="3.10.580.10">
    <property type="entry name" value="CBS-domain"/>
    <property type="match status" value="1"/>
</dbReference>
<dbReference type="Gene3D" id="1.20.50.50">
    <property type="match status" value="1"/>
</dbReference>
<evidence type="ECO:0000256" key="5">
    <source>
        <dbReference type="ARBA" id="ARBA00022842"/>
    </source>
</evidence>
<keyword evidence="3" id="KW-0813">Transport</keyword>
<evidence type="ECO:0000256" key="8">
    <source>
        <dbReference type="SAM" id="Phobius"/>
    </source>
</evidence>
<keyword evidence="4 8" id="KW-0812">Transmembrane</keyword>
<keyword evidence="6 8" id="KW-1133">Transmembrane helix</keyword>
<dbReference type="RefSeq" id="WP_017041825.1">
    <property type="nucleotide sequence ID" value="NZ_AJYQ02000064.1"/>
</dbReference>
<dbReference type="STRING" id="1187848.A1QO_19385"/>
<dbReference type="EMBL" id="AJYQ02000064">
    <property type="protein sequence ID" value="OEE35982.1"/>
    <property type="molecule type" value="Genomic_DNA"/>
</dbReference>
<evidence type="ECO:0000256" key="7">
    <source>
        <dbReference type="ARBA" id="ARBA00023136"/>
    </source>
</evidence>
<feature type="transmembrane region" description="Helical" evidence="8">
    <location>
        <begin position="424"/>
        <end position="448"/>
    </location>
</feature>
<feature type="domain" description="Magnesium transporter MgtE intracellular" evidence="9">
    <location>
        <begin position="34"/>
        <end position="137"/>
    </location>
</feature>
<dbReference type="InterPro" id="IPR046342">
    <property type="entry name" value="CBS_dom_sf"/>
</dbReference>
<dbReference type="SUPFAM" id="SSF54631">
    <property type="entry name" value="CBS-domain pair"/>
    <property type="match status" value="1"/>
</dbReference>
<feature type="transmembrane region" description="Helical" evidence="8">
    <location>
        <begin position="387"/>
        <end position="412"/>
    </location>
</feature>
<dbReference type="InterPro" id="IPR006667">
    <property type="entry name" value="SLC41_membr_dom"/>
</dbReference>
<evidence type="ECO:0000259" key="9">
    <source>
        <dbReference type="SMART" id="SM00924"/>
    </source>
</evidence>
<dbReference type="Pfam" id="PF01769">
    <property type="entry name" value="MgtE"/>
    <property type="match status" value="1"/>
</dbReference>
<evidence type="ECO:0000256" key="1">
    <source>
        <dbReference type="ARBA" id="ARBA00004141"/>
    </source>
</evidence>
<feature type="transmembrane region" description="Helical" evidence="8">
    <location>
        <begin position="359"/>
        <end position="381"/>
    </location>
</feature>
<dbReference type="GO" id="GO:0016020">
    <property type="term" value="C:membrane"/>
    <property type="evidence" value="ECO:0007669"/>
    <property type="project" value="UniProtKB-SubCell"/>
</dbReference>
<feature type="transmembrane region" description="Helical" evidence="8">
    <location>
        <begin position="285"/>
        <end position="305"/>
    </location>
</feature>
<evidence type="ECO:0000256" key="6">
    <source>
        <dbReference type="ARBA" id="ARBA00022989"/>
    </source>
</evidence>
<evidence type="ECO:0000313" key="10">
    <source>
        <dbReference type="EMBL" id="OEE35982.1"/>
    </source>
</evidence>
<dbReference type="SUPFAM" id="SSF158791">
    <property type="entry name" value="MgtE N-terminal domain-like"/>
    <property type="match status" value="1"/>
</dbReference>
<evidence type="ECO:0000256" key="3">
    <source>
        <dbReference type="ARBA" id="ARBA00022448"/>
    </source>
</evidence>
<proteinExistence type="inferred from homology"/>
<keyword evidence="5" id="KW-0460">Magnesium</keyword>
<dbReference type="InterPro" id="IPR036739">
    <property type="entry name" value="SLC41_membr_dom_sf"/>
</dbReference>
<dbReference type="AlphaFoldDB" id="A0A1E5BI07"/>
<evidence type="ECO:0000313" key="11">
    <source>
        <dbReference type="Proteomes" id="UP000094741"/>
    </source>
</evidence>
<protein>
    <submittedName>
        <fullName evidence="10">Magnesium transporter</fullName>
    </submittedName>
</protein>